<evidence type="ECO:0000259" key="5">
    <source>
        <dbReference type="Pfam" id="PF12945"/>
    </source>
</evidence>
<keyword evidence="6" id="KW-0969">Cilium</keyword>
<dbReference type="RefSeq" id="WP_377910577.1">
    <property type="nucleotide sequence ID" value="NZ_JBHSGK010000021.1"/>
</dbReference>
<organism evidence="6 7">
    <name type="scientific">Bacillus daqingensis</name>
    <dbReference type="NCBI Taxonomy" id="872396"/>
    <lineage>
        <taxon>Bacteria</taxon>
        <taxon>Bacillati</taxon>
        <taxon>Bacillota</taxon>
        <taxon>Bacilli</taxon>
        <taxon>Bacillales</taxon>
        <taxon>Bacillaceae</taxon>
        <taxon>Bacillus</taxon>
    </lineage>
</organism>
<dbReference type="SUPFAM" id="SSF141371">
    <property type="entry name" value="PilZ domain-like"/>
    <property type="match status" value="2"/>
</dbReference>
<comment type="caution">
    <text evidence="6">The sequence shown here is derived from an EMBL/GenBank/DDBJ whole genome shotgun (WGS) entry which is preliminary data.</text>
</comment>
<dbReference type="Gene3D" id="2.30.110.10">
    <property type="entry name" value="Electron Transport, Fmn-binding Protein, Chain A"/>
    <property type="match status" value="1"/>
</dbReference>
<feature type="domain" description="Type III secretion system flagellar brake protein YcgR PilZN" evidence="5">
    <location>
        <begin position="4"/>
        <end position="90"/>
    </location>
</feature>
<evidence type="ECO:0000259" key="4">
    <source>
        <dbReference type="Pfam" id="PF07238"/>
    </source>
</evidence>
<gene>
    <name evidence="6" type="ORF">ACFO4L_15515</name>
</gene>
<dbReference type="Gene3D" id="2.40.10.220">
    <property type="entry name" value="predicted glycosyltransferase like domains"/>
    <property type="match status" value="1"/>
</dbReference>
<name>A0ABV9P058_9BACI</name>
<dbReference type="EMBL" id="JBHSGK010000021">
    <property type="protein sequence ID" value="MFC4737981.1"/>
    <property type="molecule type" value="Genomic_DNA"/>
</dbReference>
<evidence type="ECO:0000313" key="6">
    <source>
        <dbReference type="EMBL" id="MFC4737981.1"/>
    </source>
</evidence>
<protein>
    <submittedName>
        <fullName evidence="6">Flagellar brake protein</fullName>
    </submittedName>
</protein>
<sequence length="218" mass="25104">MIKAGTPVEMELRSASEDVSKLRSKVLDLQKGYIFIDYPVSIETGRPKFFLEGTEFTVSFVGHDEAVYMFDSSVAGRVKRTLPMLILKHPPADEYRRIQRRQYVRIDCSLDCAFWSDEKEFEPFTTMTLDISGGGMSCVLPAKHPLKENARSNICISLPFKNGETKYVEAHVRTVRIIPSDFQTKASFEFHEPPETLRELLIRFIFEQQQEARERGLD</sequence>
<keyword evidence="6" id="KW-0966">Cell projection</keyword>
<proteinExistence type="predicted"/>
<keyword evidence="2" id="KW-0547">Nucleotide-binding</keyword>
<evidence type="ECO:0000256" key="2">
    <source>
        <dbReference type="ARBA" id="ARBA00022741"/>
    </source>
</evidence>
<feature type="domain" description="PilZ" evidence="4">
    <location>
        <begin position="99"/>
        <end position="207"/>
    </location>
</feature>
<accession>A0ABV9P058</accession>
<dbReference type="Pfam" id="PF07238">
    <property type="entry name" value="PilZ"/>
    <property type="match status" value="1"/>
</dbReference>
<evidence type="ECO:0000256" key="1">
    <source>
        <dbReference type="ARBA" id="ARBA00022636"/>
    </source>
</evidence>
<dbReference type="InterPro" id="IPR009926">
    <property type="entry name" value="T3SS_YcgR_PilZN"/>
</dbReference>
<dbReference type="InterPro" id="IPR009875">
    <property type="entry name" value="PilZ_domain"/>
</dbReference>
<keyword evidence="3" id="KW-0975">Bacterial flagellum</keyword>
<evidence type="ECO:0000313" key="7">
    <source>
        <dbReference type="Proteomes" id="UP001595896"/>
    </source>
</evidence>
<dbReference type="Proteomes" id="UP001595896">
    <property type="component" value="Unassembled WGS sequence"/>
</dbReference>
<evidence type="ECO:0000256" key="3">
    <source>
        <dbReference type="ARBA" id="ARBA00023143"/>
    </source>
</evidence>
<keyword evidence="1" id="KW-0973">c-di-GMP</keyword>
<reference evidence="7" key="1">
    <citation type="journal article" date="2019" name="Int. J. Syst. Evol. Microbiol.">
        <title>The Global Catalogue of Microorganisms (GCM) 10K type strain sequencing project: providing services to taxonomists for standard genome sequencing and annotation.</title>
        <authorList>
            <consortium name="The Broad Institute Genomics Platform"/>
            <consortium name="The Broad Institute Genome Sequencing Center for Infectious Disease"/>
            <person name="Wu L."/>
            <person name="Ma J."/>
        </authorList>
    </citation>
    <scope>NUCLEOTIDE SEQUENCE [LARGE SCALE GENOMIC DNA]</scope>
    <source>
        <strain evidence="7">JCM 12165</strain>
    </source>
</reference>
<keyword evidence="6" id="KW-0282">Flagellum</keyword>
<dbReference type="InterPro" id="IPR012349">
    <property type="entry name" value="Split_barrel_FMN-bd"/>
</dbReference>
<dbReference type="Pfam" id="PF12945">
    <property type="entry name" value="PilZNR"/>
    <property type="match status" value="1"/>
</dbReference>
<keyword evidence="7" id="KW-1185">Reference proteome</keyword>